<dbReference type="Proteomes" id="UP000248987">
    <property type="component" value="Unassembled WGS sequence"/>
</dbReference>
<dbReference type="InterPro" id="IPR052708">
    <property type="entry name" value="PxpC"/>
</dbReference>
<name>A0A1A7QSM2_9FLAO</name>
<dbReference type="GO" id="GO:0005524">
    <property type="term" value="F:ATP binding"/>
    <property type="evidence" value="ECO:0007669"/>
    <property type="project" value="UniProtKB-KW"/>
</dbReference>
<dbReference type="STRING" id="49280.A9996_17080"/>
<evidence type="ECO:0000256" key="2">
    <source>
        <dbReference type="ARBA" id="ARBA00022801"/>
    </source>
</evidence>
<evidence type="ECO:0000313" key="5">
    <source>
        <dbReference type="EMBL" id="RAJ27592.1"/>
    </source>
</evidence>
<gene>
    <name evidence="5" type="ORF">LX77_00164</name>
</gene>
<comment type="caution">
    <text evidence="5">The sequence shown here is derived from an EMBL/GenBank/DDBJ whole genome shotgun (WGS) entry which is preliminary data.</text>
</comment>
<dbReference type="OrthoDB" id="9782422at2"/>
<feature type="domain" description="Carboxyltransferase" evidence="4">
    <location>
        <begin position="23"/>
        <end position="283"/>
    </location>
</feature>
<proteinExistence type="predicted"/>
<dbReference type="RefSeq" id="WP_066438014.1">
    <property type="nucleotide sequence ID" value="NZ_LZRN01000052.1"/>
</dbReference>
<dbReference type="SMART" id="SM00797">
    <property type="entry name" value="AHS2"/>
    <property type="match status" value="1"/>
</dbReference>
<evidence type="ECO:0000256" key="3">
    <source>
        <dbReference type="ARBA" id="ARBA00022840"/>
    </source>
</evidence>
<organism evidence="5 6">
    <name type="scientific">Gelidibacter algens</name>
    <dbReference type="NCBI Taxonomy" id="49280"/>
    <lineage>
        <taxon>Bacteria</taxon>
        <taxon>Pseudomonadati</taxon>
        <taxon>Bacteroidota</taxon>
        <taxon>Flavobacteriia</taxon>
        <taxon>Flavobacteriales</taxon>
        <taxon>Flavobacteriaceae</taxon>
        <taxon>Gelidibacter</taxon>
    </lineage>
</organism>
<evidence type="ECO:0000313" key="6">
    <source>
        <dbReference type="Proteomes" id="UP000248987"/>
    </source>
</evidence>
<keyword evidence="2" id="KW-0378">Hydrolase</keyword>
<dbReference type="InterPro" id="IPR029000">
    <property type="entry name" value="Cyclophilin-like_dom_sf"/>
</dbReference>
<keyword evidence="3" id="KW-0067">ATP-binding</keyword>
<accession>A0A1A7QSM2</accession>
<dbReference type="EMBL" id="QLLQ01000001">
    <property type="protein sequence ID" value="RAJ27592.1"/>
    <property type="molecule type" value="Genomic_DNA"/>
</dbReference>
<evidence type="ECO:0000259" key="4">
    <source>
        <dbReference type="SMART" id="SM00797"/>
    </source>
</evidence>
<reference evidence="5 6" key="1">
    <citation type="submission" date="2018-06" db="EMBL/GenBank/DDBJ databases">
        <title>Genomic Encyclopedia of Archaeal and Bacterial Type Strains, Phase II (KMG-II): from individual species to whole genera.</title>
        <authorList>
            <person name="Goeker M."/>
        </authorList>
    </citation>
    <scope>NUCLEOTIDE SEQUENCE [LARGE SCALE GENOMIC DNA]</scope>
    <source>
        <strain evidence="5 6">DSM 12408</strain>
    </source>
</reference>
<dbReference type="PANTHER" id="PTHR43309:SF5">
    <property type="entry name" value="5-OXOPROLINASE SUBUNIT C"/>
    <property type="match status" value="1"/>
</dbReference>
<dbReference type="GO" id="GO:0016787">
    <property type="term" value="F:hydrolase activity"/>
    <property type="evidence" value="ECO:0007669"/>
    <property type="project" value="UniProtKB-KW"/>
</dbReference>
<dbReference type="PANTHER" id="PTHR43309">
    <property type="entry name" value="5-OXOPROLINASE SUBUNIT C"/>
    <property type="match status" value="1"/>
</dbReference>
<keyword evidence="6" id="KW-1185">Reference proteome</keyword>
<dbReference type="Gene3D" id="2.40.100.10">
    <property type="entry name" value="Cyclophilin-like"/>
    <property type="match status" value="1"/>
</dbReference>
<dbReference type="InterPro" id="IPR003778">
    <property type="entry name" value="CT_A_B"/>
</dbReference>
<dbReference type="Pfam" id="PF02626">
    <property type="entry name" value="CT_A_B"/>
    <property type="match status" value="1"/>
</dbReference>
<protein>
    <submittedName>
        <fullName evidence="5">Biotin-dependent carboxylase-like uncharacterized protein</fullName>
    </submittedName>
</protein>
<evidence type="ECO:0000256" key="1">
    <source>
        <dbReference type="ARBA" id="ARBA00022741"/>
    </source>
</evidence>
<sequence length="283" mass="31403">MVEVLKSGLFDSIQDLGRVGVQQFGVPMSGAMDQYSAKLANAILGNEQEAAVLEFTLLGPTLKFCIETAICLTGMECQAKINKEPIENNRYVLIKKDDVLSFGKRELGFRGYLAVLGGFQSEKVMESRSFYRMITTQERLKTGDVLKIRTVPVPAKVANAIVKTPKAHSETLILEVFKGVEFALLSADQKQQLLSTTFTITKDSNRMAYQLQEGLPNDLHPILTSAVLPGTIQLTPSGQLMVLMRDCQTTGGYPRILQLSEMSINRLSQKTPGDKFRFNILNY</sequence>
<dbReference type="AlphaFoldDB" id="A0A1A7QSM2"/>
<keyword evidence="1" id="KW-0547">Nucleotide-binding</keyword>